<evidence type="ECO:0000313" key="3">
    <source>
        <dbReference type="EMBL" id="WMW77690.1"/>
    </source>
</evidence>
<dbReference type="PANTHER" id="PTHR42852:SF13">
    <property type="entry name" value="PROTEIN DIPZ"/>
    <property type="match status" value="1"/>
</dbReference>
<dbReference type="EMBL" id="CP133721">
    <property type="protein sequence ID" value="WMW77690.1"/>
    <property type="molecule type" value="Genomic_DNA"/>
</dbReference>
<name>A0ABY9R8W4_9FLAO</name>
<evidence type="ECO:0000313" key="4">
    <source>
        <dbReference type="Proteomes" id="UP001180481"/>
    </source>
</evidence>
<accession>A0ABY9R8W4</accession>
<protein>
    <submittedName>
        <fullName evidence="3">TlpA disulfide reductase family protein</fullName>
    </submittedName>
</protein>
<dbReference type="InterPro" id="IPR036249">
    <property type="entry name" value="Thioredoxin-like_sf"/>
</dbReference>
<keyword evidence="1" id="KW-0812">Transmembrane</keyword>
<dbReference type="Pfam" id="PF08534">
    <property type="entry name" value="Redoxin"/>
    <property type="match status" value="1"/>
</dbReference>
<reference evidence="3" key="1">
    <citation type="submission" date="2023-09" db="EMBL/GenBank/DDBJ databases">
        <title>Flavobacterium sp. 20NA77.7 isolated from freshwater.</title>
        <authorList>
            <person name="Le V."/>
            <person name="Ko S.-R."/>
            <person name="Ahn C.-Y."/>
            <person name="Oh H.-M."/>
        </authorList>
    </citation>
    <scope>NUCLEOTIDE SEQUENCE</scope>
    <source>
        <strain evidence="3">20NA77.7</strain>
    </source>
</reference>
<dbReference type="InterPro" id="IPR050553">
    <property type="entry name" value="Thioredoxin_ResA/DsbE_sf"/>
</dbReference>
<dbReference type="RefSeq" id="WP_309532025.1">
    <property type="nucleotide sequence ID" value="NZ_CP133721.1"/>
</dbReference>
<keyword evidence="4" id="KW-1185">Reference proteome</keyword>
<keyword evidence="1" id="KW-0472">Membrane</keyword>
<dbReference type="Gene3D" id="3.40.30.10">
    <property type="entry name" value="Glutaredoxin"/>
    <property type="match status" value="1"/>
</dbReference>
<evidence type="ECO:0000256" key="1">
    <source>
        <dbReference type="SAM" id="Phobius"/>
    </source>
</evidence>
<evidence type="ECO:0000259" key="2">
    <source>
        <dbReference type="PROSITE" id="PS51352"/>
    </source>
</evidence>
<dbReference type="InterPro" id="IPR013740">
    <property type="entry name" value="Redoxin"/>
</dbReference>
<organism evidence="3 4">
    <name type="scientific">Flavobacterium nakdongensis</name>
    <dbReference type="NCBI Taxonomy" id="3073563"/>
    <lineage>
        <taxon>Bacteria</taxon>
        <taxon>Pseudomonadati</taxon>
        <taxon>Bacteroidota</taxon>
        <taxon>Flavobacteriia</taxon>
        <taxon>Flavobacteriales</taxon>
        <taxon>Flavobacteriaceae</taxon>
        <taxon>Flavobacterium</taxon>
    </lineage>
</organism>
<dbReference type="PROSITE" id="PS51352">
    <property type="entry name" value="THIOREDOXIN_2"/>
    <property type="match status" value="1"/>
</dbReference>
<keyword evidence="1" id="KW-1133">Transmembrane helix</keyword>
<feature type="domain" description="Thioredoxin" evidence="2">
    <location>
        <begin position="40"/>
        <end position="181"/>
    </location>
</feature>
<dbReference type="PANTHER" id="PTHR42852">
    <property type="entry name" value="THIOL:DISULFIDE INTERCHANGE PROTEIN DSBE"/>
    <property type="match status" value="1"/>
</dbReference>
<dbReference type="InterPro" id="IPR013766">
    <property type="entry name" value="Thioredoxin_domain"/>
</dbReference>
<dbReference type="SUPFAM" id="SSF52833">
    <property type="entry name" value="Thioredoxin-like"/>
    <property type="match status" value="1"/>
</dbReference>
<dbReference type="Proteomes" id="UP001180481">
    <property type="component" value="Chromosome"/>
</dbReference>
<sequence length="181" mass="21463">MYIFKNKKSITITYVVLYVILSLNFRNINNYYFSKLHEYEIVGSKLPILKIEDIEGKVKNVNNCNKILIIDLWSNSCGYCIEAFPEFQKVYNYYKNDKEVEVFSVNVDDSKPNRMMGHKLVKKYGFKNFFASKEILKQLKFNTFPHYMIVSKDGKIKYFGSLNTSRVETYNNIYDLVQNEK</sequence>
<proteinExistence type="predicted"/>
<gene>
    <name evidence="3" type="ORF">RF683_09375</name>
</gene>
<dbReference type="CDD" id="cd02966">
    <property type="entry name" value="TlpA_like_family"/>
    <property type="match status" value="1"/>
</dbReference>
<feature type="transmembrane region" description="Helical" evidence="1">
    <location>
        <begin position="12"/>
        <end position="28"/>
    </location>
</feature>